<evidence type="ECO:0000313" key="5">
    <source>
        <dbReference type="Proteomes" id="UP000054937"/>
    </source>
</evidence>
<dbReference type="Pfam" id="PF10256">
    <property type="entry name" value="Erf4"/>
    <property type="match status" value="1"/>
</dbReference>
<name>A0A0V0QBG3_PSEPJ</name>
<dbReference type="OrthoDB" id="58259at2759"/>
<dbReference type="InterPro" id="IPR019383">
    <property type="entry name" value="Golgin_A_7/ERF4"/>
</dbReference>
<comment type="subcellular location">
    <subcellularLocation>
        <location evidence="1">Membrane</location>
    </subcellularLocation>
</comment>
<feature type="domain" description="Golgin subfamily A member 7/ERF4" evidence="3">
    <location>
        <begin position="26"/>
        <end position="113"/>
    </location>
</feature>
<accession>A0A0V0QBG3</accession>
<protein>
    <recommendedName>
        <fullName evidence="3">Golgin subfamily A member 7/ERF4 domain-containing protein</fullName>
    </recommendedName>
</protein>
<dbReference type="EMBL" id="LDAU01000210">
    <property type="protein sequence ID" value="KRW99544.1"/>
    <property type="molecule type" value="Genomic_DNA"/>
</dbReference>
<proteinExistence type="predicted"/>
<evidence type="ECO:0000256" key="1">
    <source>
        <dbReference type="ARBA" id="ARBA00004370"/>
    </source>
</evidence>
<dbReference type="GO" id="GO:0016020">
    <property type="term" value="C:membrane"/>
    <property type="evidence" value="ECO:0007669"/>
    <property type="project" value="UniProtKB-SubCell"/>
</dbReference>
<sequence length="160" mass="18563">MDTPHLQSSIKLNANGKLYINGFSSSYDDTYPQQLKGILNQRQFQKIMDELNSVIQSYWSCGLCHYFGWLCSVPTVGLSFLCPKLCQQQAEEMAVEKISEFNDIVLGEYGIQMRLVKKFLTSYIEIYSFDHSNQQIEISNLDISTFDQKSENLKEYREEI</sequence>
<gene>
    <name evidence="4" type="ORF">PPERSA_02402</name>
</gene>
<evidence type="ECO:0000259" key="3">
    <source>
        <dbReference type="Pfam" id="PF10256"/>
    </source>
</evidence>
<comment type="caution">
    <text evidence="4">The sequence shown here is derived from an EMBL/GenBank/DDBJ whole genome shotgun (WGS) entry which is preliminary data.</text>
</comment>
<dbReference type="OMA" id="RWNETWE"/>
<organism evidence="4 5">
    <name type="scientific">Pseudocohnilembus persalinus</name>
    <name type="common">Ciliate</name>
    <dbReference type="NCBI Taxonomy" id="266149"/>
    <lineage>
        <taxon>Eukaryota</taxon>
        <taxon>Sar</taxon>
        <taxon>Alveolata</taxon>
        <taxon>Ciliophora</taxon>
        <taxon>Intramacronucleata</taxon>
        <taxon>Oligohymenophorea</taxon>
        <taxon>Scuticociliatia</taxon>
        <taxon>Philasterida</taxon>
        <taxon>Pseudocohnilembidae</taxon>
        <taxon>Pseudocohnilembus</taxon>
    </lineage>
</organism>
<dbReference type="InParanoid" id="A0A0V0QBG3"/>
<dbReference type="AlphaFoldDB" id="A0A0V0QBG3"/>
<dbReference type="Proteomes" id="UP000054937">
    <property type="component" value="Unassembled WGS sequence"/>
</dbReference>
<reference evidence="4 5" key="1">
    <citation type="journal article" date="2015" name="Sci. Rep.">
        <title>Genome of the facultative scuticociliatosis pathogen Pseudocohnilembus persalinus provides insight into its virulence through horizontal gene transfer.</title>
        <authorList>
            <person name="Xiong J."/>
            <person name="Wang G."/>
            <person name="Cheng J."/>
            <person name="Tian M."/>
            <person name="Pan X."/>
            <person name="Warren A."/>
            <person name="Jiang C."/>
            <person name="Yuan D."/>
            <person name="Miao W."/>
        </authorList>
    </citation>
    <scope>NUCLEOTIDE SEQUENCE [LARGE SCALE GENOMIC DNA]</scope>
    <source>
        <strain evidence="4">36N120E</strain>
    </source>
</reference>
<keyword evidence="5" id="KW-1185">Reference proteome</keyword>
<keyword evidence="2" id="KW-0472">Membrane</keyword>
<evidence type="ECO:0000313" key="4">
    <source>
        <dbReference type="EMBL" id="KRW99544.1"/>
    </source>
</evidence>
<evidence type="ECO:0000256" key="2">
    <source>
        <dbReference type="ARBA" id="ARBA00023136"/>
    </source>
</evidence>